<evidence type="ECO:0000256" key="1">
    <source>
        <dbReference type="SAM" id="MobiDB-lite"/>
    </source>
</evidence>
<dbReference type="AlphaFoldDB" id="A0A1Q2CY36"/>
<keyword evidence="2" id="KW-1133">Transmembrane helix</keyword>
<dbReference type="InterPro" id="IPR052196">
    <property type="entry name" value="Bact_Kbp"/>
</dbReference>
<feature type="region of interest" description="Disordered" evidence="1">
    <location>
        <begin position="279"/>
        <end position="358"/>
    </location>
</feature>
<keyword evidence="5" id="KW-1185">Reference proteome</keyword>
<dbReference type="Pfam" id="PF01476">
    <property type="entry name" value="LysM"/>
    <property type="match status" value="2"/>
</dbReference>
<sequence length="904" mass="96914">MRAVRALGALVVLAALLIGVPYLLATLGNPGHLLQVDWLRALTSAGDSRLVLALLSVIGWLAWLVVAVTVVFEFVAVASRQRIRLRLPGTGWFRPAIAALVLAAVASPGIASADDAAPPPVVDLGTPVPTRHAEAENAPSAETRTRTYTVEAGDELWSVAERELGDGVRWREIVELNPGIDDSLRIEAGQRLRLPVDEAAVASAGTADSVVVVQRDDSLWQIAERTLGDGERWPQIYELNRDQIADPDQIDVGWVLRLPDPPAMTSLTPTEAERLALPTPELVPQTPPETQQARPEPDDSAREAEQTPAPESTPLPVHTEAAAVPTLPTSAPVSPPPETVDPERATAESSVDESGPDLSALLGPMGALLAAGVVAGVATRRRTQLLARALGRRSIPVTEQTTRFWGALASHSDSADDPSPREQPTSVVLGWDAEEVPVAIDLEAERATVFHGPAAGAAVSSLVTSLSSAPWSEGVQLVLVDGADWADALDDPRIGSVDGSATGLAELSRTCSQRRVEMRSSTLEQLRADHDLASVWSPIVFVFTQSLTPTDLDAVGDALSLGAVGVSVVAQCTDPPHLQAASISIDEESAQWGASRFTPQLVTAPARRGLIELFRTAGSVETERAPWWRDTDDLPPNVLPLPRVEANAEEHPMPEPPSQPEYPTLLLLGEVELLATAGTRPTRAVSQCMEYCAWLLSNPGATPTVMVSELLVAETTRRSNMSRLRTWLGDADDGAPFLPDAYSGRIKLDERVTSDWERFEAMLAGGVNMASSAALRAALRMVRGEPLGSLAFQWHWAQSLRSDMVAMIVDAACVLADRAIEHSDTDMALWAVGRGRLASPESDLLSVREIHALAVAGRRPQLERAIVVLNRSIRAAGRDLDPELARRVQYAIHLSSNTERETAD</sequence>
<dbReference type="EMBL" id="CP019607">
    <property type="protein sequence ID" value="AQP50973.1"/>
    <property type="molecule type" value="Genomic_DNA"/>
</dbReference>
<dbReference type="Gene3D" id="3.10.350.10">
    <property type="entry name" value="LysM domain"/>
    <property type="match status" value="2"/>
</dbReference>
<dbReference type="SMART" id="SM00257">
    <property type="entry name" value="LysM"/>
    <property type="match status" value="2"/>
</dbReference>
<dbReference type="STRING" id="399497.BW733_09180"/>
<keyword evidence="2" id="KW-0812">Transmembrane</keyword>
<gene>
    <name evidence="4" type="ORF">BW733_09180</name>
</gene>
<organism evidence="4 5">
    <name type="scientific">Tessaracoccus flavescens</name>
    <dbReference type="NCBI Taxonomy" id="399497"/>
    <lineage>
        <taxon>Bacteria</taxon>
        <taxon>Bacillati</taxon>
        <taxon>Actinomycetota</taxon>
        <taxon>Actinomycetes</taxon>
        <taxon>Propionibacteriales</taxon>
        <taxon>Propionibacteriaceae</taxon>
        <taxon>Tessaracoccus</taxon>
    </lineage>
</organism>
<feature type="transmembrane region" description="Helical" evidence="2">
    <location>
        <begin position="49"/>
        <end position="79"/>
    </location>
</feature>
<feature type="domain" description="LysM" evidence="3">
    <location>
        <begin position="209"/>
        <end position="258"/>
    </location>
</feature>
<dbReference type="Proteomes" id="UP000188235">
    <property type="component" value="Chromosome"/>
</dbReference>
<dbReference type="InterPro" id="IPR036779">
    <property type="entry name" value="LysM_dom_sf"/>
</dbReference>
<feature type="domain" description="LysM" evidence="3">
    <location>
        <begin position="146"/>
        <end position="194"/>
    </location>
</feature>
<dbReference type="OrthoDB" id="8444614at2"/>
<dbReference type="PROSITE" id="PS51782">
    <property type="entry name" value="LYSM"/>
    <property type="match status" value="2"/>
</dbReference>
<evidence type="ECO:0000313" key="5">
    <source>
        <dbReference type="Proteomes" id="UP000188235"/>
    </source>
</evidence>
<protein>
    <recommendedName>
        <fullName evidence="3">LysM domain-containing protein</fullName>
    </recommendedName>
</protein>
<dbReference type="InterPro" id="IPR018392">
    <property type="entry name" value="LysM"/>
</dbReference>
<dbReference type="PANTHER" id="PTHR34700">
    <property type="entry name" value="POTASSIUM BINDING PROTEIN KBP"/>
    <property type="match status" value="1"/>
</dbReference>
<dbReference type="RefSeq" id="WP_077349835.1">
    <property type="nucleotide sequence ID" value="NZ_CP019607.1"/>
</dbReference>
<dbReference type="KEGG" id="tfa:BW733_09180"/>
<evidence type="ECO:0000313" key="4">
    <source>
        <dbReference type="EMBL" id="AQP50973.1"/>
    </source>
</evidence>
<dbReference type="CDD" id="cd00118">
    <property type="entry name" value="LysM"/>
    <property type="match status" value="2"/>
</dbReference>
<evidence type="ECO:0000259" key="3">
    <source>
        <dbReference type="PROSITE" id="PS51782"/>
    </source>
</evidence>
<feature type="compositionally biased region" description="Basic and acidic residues" evidence="1">
    <location>
        <begin position="295"/>
        <end position="305"/>
    </location>
</feature>
<name>A0A1Q2CY36_9ACTN</name>
<dbReference type="SUPFAM" id="SSF54106">
    <property type="entry name" value="LysM domain"/>
    <property type="match status" value="1"/>
</dbReference>
<feature type="transmembrane region" description="Helical" evidence="2">
    <location>
        <begin position="91"/>
        <end position="111"/>
    </location>
</feature>
<dbReference type="PANTHER" id="PTHR34700:SF4">
    <property type="entry name" value="PHAGE-LIKE ELEMENT PBSX PROTEIN XKDP"/>
    <property type="match status" value="1"/>
</dbReference>
<reference evidence="4 5" key="1">
    <citation type="journal article" date="2008" name="Int. J. Syst. Evol. Microbiol.">
        <title>Tessaracoccus flavescens sp. nov., isolated from marine sediment.</title>
        <authorList>
            <person name="Lee D.W."/>
            <person name="Lee S.D."/>
        </authorList>
    </citation>
    <scope>NUCLEOTIDE SEQUENCE [LARGE SCALE GENOMIC DNA]</scope>
    <source>
        <strain evidence="4 5">SST-39T</strain>
    </source>
</reference>
<evidence type="ECO:0000256" key="2">
    <source>
        <dbReference type="SAM" id="Phobius"/>
    </source>
</evidence>
<proteinExistence type="predicted"/>
<accession>A0A1Q2CY36</accession>
<keyword evidence="2" id="KW-0472">Membrane</keyword>